<keyword evidence="3" id="KW-1185">Reference proteome</keyword>
<dbReference type="EMBL" id="BALE01000004">
    <property type="protein sequence ID" value="GAN52952.1"/>
    <property type="molecule type" value="Genomic_DNA"/>
</dbReference>
<feature type="region of interest" description="Disordered" evidence="1">
    <location>
        <begin position="1"/>
        <end position="51"/>
    </location>
</feature>
<dbReference type="Proteomes" id="UP000032679">
    <property type="component" value="Unassembled WGS sequence"/>
</dbReference>
<organism evidence="2 3">
    <name type="scientific">Tanticharoenia sakaeratensis NBRC 103193</name>
    <dbReference type="NCBI Taxonomy" id="1231623"/>
    <lineage>
        <taxon>Bacteria</taxon>
        <taxon>Pseudomonadati</taxon>
        <taxon>Pseudomonadota</taxon>
        <taxon>Alphaproteobacteria</taxon>
        <taxon>Acetobacterales</taxon>
        <taxon>Acetobacteraceae</taxon>
        <taxon>Tanticharoenia</taxon>
    </lineage>
</organism>
<name>A0A0D6MH50_9PROT</name>
<reference evidence="2 3" key="1">
    <citation type="submission" date="2012-10" db="EMBL/GenBank/DDBJ databases">
        <title>Genome sequencing of Tanticharoenia sakaeratensis NBRC 103193.</title>
        <authorList>
            <person name="Azuma Y."/>
            <person name="Hadano H."/>
            <person name="Hirakawa H."/>
            <person name="Matsushita K."/>
        </authorList>
    </citation>
    <scope>NUCLEOTIDE SEQUENCE [LARGE SCALE GENOMIC DNA]</scope>
    <source>
        <strain evidence="2 3">NBRC 103193</strain>
    </source>
</reference>
<gene>
    <name evidence="2" type="ORF">Tasa_004_017</name>
</gene>
<comment type="caution">
    <text evidence="2">The sequence shown here is derived from an EMBL/GenBank/DDBJ whole genome shotgun (WGS) entry which is preliminary data.</text>
</comment>
<sequence length="224" mass="24687">MRVSGRHAIRTAFRPAGNTDFTHSDTDGLAWDQQPQELPSDPRRRVRRPASRCREASAVAASFQYSRRCGIPDRAMTTLALRTAARQLALLSCAAACLGLSGRAALAQEDDPHDTTQQMTAGVAKVLARDLAVLQVKPDAASQACVSALRDLHKTQDQITYEEKRTKDQDLPVARDVLDSNFEDAMQYCGTDARRLCRTEGDSDPKFAASCGELRRHEDDDDAR</sequence>
<proteinExistence type="predicted"/>
<evidence type="ECO:0000313" key="3">
    <source>
        <dbReference type="Proteomes" id="UP000032679"/>
    </source>
</evidence>
<dbReference type="AlphaFoldDB" id="A0A0D6MH50"/>
<evidence type="ECO:0000313" key="2">
    <source>
        <dbReference type="EMBL" id="GAN52952.1"/>
    </source>
</evidence>
<evidence type="ECO:0000256" key="1">
    <source>
        <dbReference type="SAM" id="MobiDB-lite"/>
    </source>
</evidence>
<protein>
    <submittedName>
        <fullName evidence="2">Uncharacterized protein</fullName>
    </submittedName>
</protein>
<accession>A0A0D6MH50</accession>